<evidence type="ECO:0000313" key="3">
    <source>
        <dbReference type="Proteomes" id="UP000092600"/>
    </source>
</evidence>
<organism evidence="2 3">
    <name type="scientific">Ananas comosus</name>
    <name type="common">Pineapple</name>
    <name type="synonym">Ananas ananas</name>
    <dbReference type="NCBI Taxonomy" id="4615"/>
    <lineage>
        <taxon>Eukaryota</taxon>
        <taxon>Viridiplantae</taxon>
        <taxon>Streptophyta</taxon>
        <taxon>Embryophyta</taxon>
        <taxon>Tracheophyta</taxon>
        <taxon>Spermatophyta</taxon>
        <taxon>Magnoliopsida</taxon>
        <taxon>Liliopsida</taxon>
        <taxon>Poales</taxon>
        <taxon>Bromeliaceae</taxon>
        <taxon>Bromelioideae</taxon>
        <taxon>Ananas</taxon>
    </lineage>
</organism>
<dbReference type="Proteomes" id="UP000092600">
    <property type="component" value="Unassembled WGS sequence"/>
</dbReference>
<name>A0A199VR35_ANACO</name>
<feature type="compositionally biased region" description="Polar residues" evidence="1">
    <location>
        <begin position="143"/>
        <end position="153"/>
    </location>
</feature>
<gene>
    <name evidence="2" type="ORF">ACMD2_17387</name>
</gene>
<dbReference type="EMBL" id="LSRQ01001113">
    <property type="protein sequence ID" value="OAY79150.1"/>
    <property type="molecule type" value="Genomic_DNA"/>
</dbReference>
<sequence length="229" mass="25467">MRWDSISCEEGERTLNCSSTTIRRIESNAKGFCTLEYEIRSGWVEPVAGRLRFSLEKWMKRVRISLLGLSPKRPASLYAEVHGSREGHEYRSILHTSYVAHGQLHKRFTALPFPLNLTIHNEPADRASSQGREGNSPPLSLLIKTSETRTPASWLSGRRLKRRQTESRGPDSRQASSRPQGCQLSDEPIGSGRTISQAPGLDRTTRSQPIEGTNGVAMNAAATAEPERS</sequence>
<evidence type="ECO:0000256" key="1">
    <source>
        <dbReference type="SAM" id="MobiDB-lite"/>
    </source>
</evidence>
<evidence type="ECO:0000313" key="2">
    <source>
        <dbReference type="EMBL" id="OAY79150.1"/>
    </source>
</evidence>
<feature type="region of interest" description="Disordered" evidence="1">
    <location>
        <begin position="124"/>
        <end position="229"/>
    </location>
</feature>
<accession>A0A199VR35</accession>
<dbReference type="AlphaFoldDB" id="A0A199VR35"/>
<reference evidence="2 3" key="1">
    <citation type="journal article" date="2016" name="DNA Res.">
        <title>The draft genome of MD-2 pineapple using hybrid error correction of long reads.</title>
        <authorList>
            <person name="Redwan R.M."/>
            <person name="Saidin A."/>
            <person name="Kumar S.V."/>
        </authorList>
    </citation>
    <scope>NUCLEOTIDE SEQUENCE [LARGE SCALE GENOMIC DNA]</scope>
    <source>
        <strain evidence="3">cv. MD2</strain>
        <tissue evidence="2">Leaf</tissue>
    </source>
</reference>
<comment type="caution">
    <text evidence="2">The sequence shown here is derived from an EMBL/GenBank/DDBJ whole genome shotgun (WGS) entry which is preliminary data.</text>
</comment>
<feature type="compositionally biased region" description="Polar residues" evidence="1">
    <location>
        <begin position="173"/>
        <end position="183"/>
    </location>
</feature>
<protein>
    <submittedName>
        <fullName evidence="2">Uncharacterized protein</fullName>
    </submittedName>
</protein>
<proteinExistence type="predicted"/>